<sequence length="45" mass="5276">MSQNQSQSQSIMISDHITKTKETFFFSSSLLPLPAYLFWLEDFCK</sequence>
<evidence type="ECO:0000313" key="1">
    <source>
        <dbReference type="EMBL" id="EFE35275.1"/>
    </source>
</evidence>
<protein>
    <submittedName>
        <fullName evidence="1">Uncharacterized protein</fullName>
    </submittedName>
</protein>
<dbReference type="KEGG" id="abe:ARB_06232"/>
<comment type="caution">
    <text evidence="1">The sequence shown here is derived from an EMBL/GenBank/DDBJ whole genome shotgun (WGS) entry which is preliminary data.</text>
</comment>
<accession>D4APR4</accession>
<dbReference type="Proteomes" id="UP000008866">
    <property type="component" value="Unassembled WGS sequence"/>
</dbReference>
<organism evidence="1 2">
    <name type="scientific">Arthroderma benhamiae (strain ATCC MYA-4681 / CBS 112371)</name>
    <name type="common">Trichophyton mentagrophytes</name>
    <dbReference type="NCBI Taxonomy" id="663331"/>
    <lineage>
        <taxon>Eukaryota</taxon>
        <taxon>Fungi</taxon>
        <taxon>Dikarya</taxon>
        <taxon>Ascomycota</taxon>
        <taxon>Pezizomycotina</taxon>
        <taxon>Eurotiomycetes</taxon>
        <taxon>Eurotiomycetidae</taxon>
        <taxon>Onygenales</taxon>
        <taxon>Arthrodermataceae</taxon>
        <taxon>Trichophyton</taxon>
    </lineage>
</organism>
<evidence type="ECO:0000313" key="2">
    <source>
        <dbReference type="Proteomes" id="UP000008866"/>
    </source>
</evidence>
<gene>
    <name evidence="1" type="ORF">ARB_06232</name>
</gene>
<reference evidence="2" key="1">
    <citation type="journal article" date="2011" name="Genome Biol.">
        <title>Comparative and functional genomics provide insights into the pathogenicity of dermatophytic fungi.</title>
        <authorList>
            <person name="Burmester A."/>
            <person name="Shelest E."/>
            <person name="Gloeckner G."/>
            <person name="Heddergott C."/>
            <person name="Schindler S."/>
            <person name="Staib P."/>
            <person name="Heidel A."/>
            <person name="Felder M."/>
            <person name="Petzold A."/>
            <person name="Szafranski K."/>
            <person name="Feuermann M."/>
            <person name="Pedruzzi I."/>
            <person name="Priebe S."/>
            <person name="Groth M."/>
            <person name="Winkler R."/>
            <person name="Li W."/>
            <person name="Kniemeyer O."/>
            <person name="Schroeckh V."/>
            <person name="Hertweck C."/>
            <person name="Hube B."/>
            <person name="White T.C."/>
            <person name="Platzer M."/>
            <person name="Guthke R."/>
            <person name="Heitman J."/>
            <person name="Woestemeyer J."/>
            <person name="Zipfel P.F."/>
            <person name="Monod M."/>
            <person name="Brakhage A.A."/>
        </authorList>
    </citation>
    <scope>NUCLEOTIDE SEQUENCE [LARGE SCALE GENOMIC DNA]</scope>
    <source>
        <strain evidence="2">ATCC MYA-4681 / CBS 112371</strain>
    </source>
</reference>
<dbReference type="GeneID" id="9523747"/>
<dbReference type="HOGENOM" id="CLU_3207492_0_0_1"/>
<name>D4APR4_ARTBC</name>
<keyword evidence="2" id="KW-1185">Reference proteome</keyword>
<proteinExistence type="predicted"/>
<dbReference type="EMBL" id="ABSU01000004">
    <property type="protein sequence ID" value="EFE35275.1"/>
    <property type="molecule type" value="Genomic_DNA"/>
</dbReference>
<dbReference type="AlphaFoldDB" id="D4APR4"/>
<dbReference type="RefSeq" id="XP_003015920.1">
    <property type="nucleotide sequence ID" value="XM_003015874.1"/>
</dbReference>